<dbReference type="PRINTS" id="PR00953">
    <property type="entry name" value="TYPE3IMRPROT"/>
</dbReference>
<proteinExistence type="inferred from homology"/>
<keyword evidence="9" id="KW-1185">Reference proteome</keyword>
<evidence type="ECO:0000256" key="6">
    <source>
        <dbReference type="ARBA" id="ARBA00023136"/>
    </source>
</evidence>
<sequence>MIALPPELLPQLGEGLWHLFAVFLRVSAMVSLLPAFGERSIPTRVKFGIAAAFTLIVTPAIAAPVAPPGLLPTAGLVLTEVLIGMALGLALRLFVLALQSAGSIAAQATSLSQILGPSAADPVPAMGYLLTLAGLTLAVLLGLHIRVAQFLIHSYTLFPMGAPPLTPDLSQWGVQQIARSFALAFALAMPFVIASLIYNLALGVINRAMPQLMVAFVGAPAITFAGLFLLFAGTPLILSVWSDALFAFMLNPLEDPR</sequence>
<comment type="similarity">
    <text evidence="2">Belongs to the FliR/MopE/SpaR family.</text>
</comment>
<feature type="transmembrane region" description="Helical" evidence="7">
    <location>
        <begin position="212"/>
        <end position="241"/>
    </location>
</feature>
<evidence type="ECO:0000256" key="2">
    <source>
        <dbReference type="ARBA" id="ARBA00009772"/>
    </source>
</evidence>
<evidence type="ECO:0000313" key="9">
    <source>
        <dbReference type="Proteomes" id="UP000051260"/>
    </source>
</evidence>
<dbReference type="PANTHER" id="PTHR30065">
    <property type="entry name" value="FLAGELLAR BIOSYNTHETIC PROTEIN FLIR"/>
    <property type="match status" value="1"/>
</dbReference>
<keyword evidence="3" id="KW-1003">Cell membrane</keyword>
<evidence type="ECO:0000256" key="5">
    <source>
        <dbReference type="ARBA" id="ARBA00022989"/>
    </source>
</evidence>
<dbReference type="EMBL" id="CYUD01000007">
    <property type="protein sequence ID" value="CUK03005.1"/>
    <property type="molecule type" value="Genomic_DNA"/>
</dbReference>
<comment type="subcellular location">
    <subcellularLocation>
        <location evidence="1">Cell membrane</location>
        <topology evidence="1">Multi-pass membrane protein</topology>
    </subcellularLocation>
</comment>
<feature type="transmembrane region" description="Helical" evidence="7">
    <location>
        <begin position="177"/>
        <end position="200"/>
    </location>
</feature>
<keyword evidence="5 7" id="KW-1133">Transmembrane helix</keyword>
<dbReference type="PANTHER" id="PTHR30065:SF8">
    <property type="entry name" value="FLAGELLAR BIOSYNTHETIC PROTEIN FLIR"/>
    <property type="match status" value="1"/>
</dbReference>
<dbReference type="AlphaFoldDB" id="A0A0P1IT44"/>
<keyword evidence="8" id="KW-0969">Cilium</keyword>
<dbReference type="Pfam" id="PF01311">
    <property type="entry name" value="Bac_export_1"/>
    <property type="match status" value="1"/>
</dbReference>
<dbReference type="STRING" id="1715692.RUE5091_02441"/>
<feature type="transmembrane region" description="Helical" evidence="7">
    <location>
        <begin position="47"/>
        <end position="66"/>
    </location>
</feature>
<dbReference type="GO" id="GO:0006605">
    <property type="term" value="P:protein targeting"/>
    <property type="evidence" value="ECO:0007669"/>
    <property type="project" value="InterPro"/>
</dbReference>
<dbReference type="Proteomes" id="UP000051260">
    <property type="component" value="Unassembled WGS sequence"/>
</dbReference>
<evidence type="ECO:0000256" key="7">
    <source>
        <dbReference type="SAM" id="Phobius"/>
    </source>
</evidence>
<dbReference type="OrthoDB" id="9779817at2"/>
<evidence type="ECO:0000313" key="8">
    <source>
        <dbReference type="EMBL" id="CUK03005.1"/>
    </source>
</evidence>
<dbReference type="RefSeq" id="WP_058282149.1">
    <property type="nucleotide sequence ID" value="NZ_CYUD01000007.1"/>
</dbReference>
<protein>
    <submittedName>
        <fullName evidence="8">Flagellar biosynthesis protein FliR</fullName>
    </submittedName>
</protein>
<reference evidence="9" key="1">
    <citation type="submission" date="2015-09" db="EMBL/GenBank/DDBJ databases">
        <authorList>
            <person name="Rodrigo-Torres L."/>
            <person name="Arahal D.R."/>
        </authorList>
    </citation>
    <scope>NUCLEOTIDE SEQUENCE [LARGE SCALE GENOMIC DNA]</scope>
    <source>
        <strain evidence="9">CECT 5091</strain>
    </source>
</reference>
<keyword evidence="8" id="KW-0282">Flagellum</keyword>
<dbReference type="InterPro" id="IPR002010">
    <property type="entry name" value="T3SS_IM_R"/>
</dbReference>
<keyword evidence="8" id="KW-0966">Cell projection</keyword>
<keyword evidence="4 7" id="KW-0812">Transmembrane</keyword>
<name>A0A0P1IT44_9RHOB</name>
<accession>A0A0P1IT44</accession>
<gene>
    <name evidence="8" type="ORF">RUE5091_02441</name>
</gene>
<dbReference type="GO" id="GO:0005886">
    <property type="term" value="C:plasma membrane"/>
    <property type="evidence" value="ECO:0007669"/>
    <property type="project" value="UniProtKB-SubCell"/>
</dbReference>
<feature type="transmembrane region" description="Helical" evidence="7">
    <location>
        <begin position="15"/>
        <end position="35"/>
    </location>
</feature>
<evidence type="ECO:0000256" key="1">
    <source>
        <dbReference type="ARBA" id="ARBA00004651"/>
    </source>
</evidence>
<keyword evidence="6 7" id="KW-0472">Membrane</keyword>
<evidence type="ECO:0000256" key="3">
    <source>
        <dbReference type="ARBA" id="ARBA00022475"/>
    </source>
</evidence>
<feature type="transmembrane region" description="Helical" evidence="7">
    <location>
        <begin position="127"/>
        <end position="152"/>
    </location>
</feature>
<evidence type="ECO:0000256" key="4">
    <source>
        <dbReference type="ARBA" id="ARBA00022692"/>
    </source>
</evidence>
<feature type="transmembrane region" description="Helical" evidence="7">
    <location>
        <begin position="81"/>
        <end position="106"/>
    </location>
</feature>
<organism evidence="8 9">
    <name type="scientific">Ruegeria denitrificans</name>
    <dbReference type="NCBI Taxonomy" id="1715692"/>
    <lineage>
        <taxon>Bacteria</taxon>
        <taxon>Pseudomonadati</taxon>
        <taxon>Pseudomonadota</taxon>
        <taxon>Alphaproteobacteria</taxon>
        <taxon>Rhodobacterales</taxon>
        <taxon>Roseobacteraceae</taxon>
        <taxon>Ruegeria</taxon>
    </lineage>
</organism>